<comment type="caution">
    <text evidence="9">The sequence shown here is derived from an EMBL/GenBank/DDBJ whole genome shotgun (WGS) entry which is preliminary data.</text>
</comment>
<comment type="cofactor">
    <cofactor evidence="1 7">
        <name>heme</name>
        <dbReference type="ChEBI" id="CHEBI:30413"/>
    </cofactor>
</comment>
<feature type="transmembrane region" description="Helical" evidence="8">
    <location>
        <begin position="71"/>
        <end position="89"/>
    </location>
</feature>
<reference evidence="9" key="1">
    <citation type="submission" date="2022-11" db="EMBL/GenBank/DDBJ databases">
        <authorList>
            <person name="Petersen C."/>
        </authorList>
    </citation>
    <scope>NUCLEOTIDE SEQUENCE</scope>
    <source>
        <strain evidence="9">IBT 30069</strain>
    </source>
</reference>
<dbReference type="PANTHER" id="PTHR24305:SF187">
    <property type="entry name" value="P450, PUTATIVE (EUROFUNG)-RELATED"/>
    <property type="match status" value="1"/>
</dbReference>
<evidence type="ECO:0000256" key="5">
    <source>
        <dbReference type="ARBA" id="ARBA00023004"/>
    </source>
</evidence>
<feature type="transmembrane region" description="Helical" evidence="8">
    <location>
        <begin position="266"/>
        <end position="286"/>
    </location>
</feature>
<comment type="similarity">
    <text evidence="2">Belongs to the cytochrome P450 family.</text>
</comment>
<dbReference type="GO" id="GO:0004497">
    <property type="term" value="F:monooxygenase activity"/>
    <property type="evidence" value="ECO:0007669"/>
    <property type="project" value="UniProtKB-KW"/>
</dbReference>
<dbReference type="InterPro" id="IPR036396">
    <property type="entry name" value="Cyt_P450_sf"/>
</dbReference>
<keyword evidence="10" id="KW-1185">Reference proteome</keyword>
<dbReference type="SUPFAM" id="SSF48264">
    <property type="entry name" value="Cytochrome P450"/>
    <property type="match status" value="1"/>
</dbReference>
<organism evidence="9 10">
    <name type="scientific">Penicillium angulare</name>
    <dbReference type="NCBI Taxonomy" id="116970"/>
    <lineage>
        <taxon>Eukaryota</taxon>
        <taxon>Fungi</taxon>
        <taxon>Dikarya</taxon>
        <taxon>Ascomycota</taxon>
        <taxon>Pezizomycotina</taxon>
        <taxon>Eurotiomycetes</taxon>
        <taxon>Eurotiomycetidae</taxon>
        <taxon>Eurotiales</taxon>
        <taxon>Aspergillaceae</taxon>
        <taxon>Penicillium</taxon>
    </lineage>
</organism>
<protein>
    <submittedName>
        <fullName evidence="9">Cytochrome P450</fullName>
    </submittedName>
</protein>
<proteinExistence type="inferred from homology"/>
<dbReference type="Gene3D" id="1.10.630.10">
    <property type="entry name" value="Cytochrome P450"/>
    <property type="match status" value="1"/>
</dbReference>
<dbReference type="GO" id="GO:0020037">
    <property type="term" value="F:heme binding"/>
    <property type="evidence" value="ECO:0007669"/>
    <property type="project" value="InterPro"/>
</dbReference>
<dbReference type="PANTHER" id="PTHR24305">
    <property type="entry name" value="CYTOCHROME P450"/>
    <property type="match status" value="1"/>
</dbReference>
<feature type="binding site" description="axial binding residue" evidence="7">
    <location>
        <position position="484"/>
    </location>
    <ligand>
        <name>heme</name>
        <dbReference type="ChEBI" id="CHEBI:30413"/>
    </ligand>
    <ligandPart>
        <name>Fe</name>
        <dbReference type="ChEBI" id="CHEBI:18248"/>
    </ligandPart>
</feature>
<keyword evidence="7" id="KW-0349">Heme</keyword>
<dbReference type="PRINTS" id="PR00463">
    <property type="entry name" value="EP450I"/>
</dbReference>
<evidence type="ECO:0000256" key="6">
    <source>
        <dbReference type="ARBA" id="ARBA00023033"/>
    </source>
</evidence>
<evidence type="ECO:0000256" key="7">
    <source>
        <dbReference type="PIRSR" id="PIRSR602401-1"/>
    </source>
</evidence>
<feature type="transmembrane region" description="Helical" evidence="8">
    <location>
        <begin position="6"/>
        <end position="26"/>
    </location>
</feature>
<gene>
    <name evidence="9" type="ORF">N7456_012114</name>
</gene>
<dbReference type="Proteomes" id="UP001149165">
    <property type="component" value="Unassembled WGS sequence"/>
</dbReference>
<keyword evidence="8" id="KW-0472">Membrane</keyword>
<dbReference type="CDD" id="cd11061">
    <property type="entry name" value="CYP67-like"/>
    <property type="match status" value="1"/>
</dbReference>
<dbReference type="AlphaFoldDB" id="A0A9W9K0E7"/>
<evidence type="ECO:0000256" key="2">
    <source>
        <dbReference type="ARBA" id="ARBA00010617"/>
    </source>
</evidence>
<accession>A0A9W9K0E7</accession>
<dbReference type="EMBL" id="JAPQKH010000007">
    <property type="protein sequence ID" value="KAJ5088498.1"/>
    <property type="molecule type" value="Genomic_DNA"/>
</dbReference>
<dbReference type="InterPro" id="IPR001128">
    <property type="entry name" value="Cyt_P450"/>
</dbReference>
<keyword evidence="8" id="KW-0812">Transmembrane</keyword>
<keyword evidence="4" id="KW-0560">Oxidoreductase</keyword>
<sequence>MMWSSLHFQLVLAMFAGLISYFSFFIHGERDRLAALVARFSLITSLAIYLIQWRMFEMPLGQSMQRTLCMAGIYIVVILASMIQYRVLFSPLRHLPGPRLAAATKVYHLWNIRRGDNYLFAHRLHKQYGDVVRTGPNEVMLFTKDAFMKIHGPGSRCTRAVFYDMMLPLVSIVTARDPHVHTRKRKLWAQALGVKALNEWEPHVYAHARELVDQLRDRMNQSVDLSKWTEYFTFDLMGFVGFNIRFGLLKKHEHVALDMYSAGHPVLGIFAPVPWLYFFAMGLPFAQEGYKMFSRWAETQLRDRIETSPDSKDIIGYIIRDAEKNEGINAKWTHILGDFIMLFSAGSDAAHATLTNALYYIVQFPEHGRQIRAEVDALKTSEQLPSHQQLQQLPHLNAVIKETLRLHPPVPCAGLRVTPPEGITVNDTFIPGDTTVLVPHYSLFRRADCFVNPDEFIPERFSTKPELVLDGSAWQPFGAGEYQCIGKNLGMMEVRVGLSFLLDAFEFSWAPGENGEHFFEQTKDYFTIVPGQLKLVARPRVQTRGWP</sequence>
<keyword evidence="6" id="KW-0503">Monooxygenase</keyword>
<keyword evidence="3 7" id="KW-0479">Metal-binding</keyword>
<dbReference type="OrthoDB" id="6692864at2759"/>
<dbReference type="InterPro" id="IPR002401">
    <property type="entry name" value="Cyt_P450_E_grp-I"/>
</dbReference>
<evidence type="ECO:0000256" key="4">
    <source>
        <dbReference type="ARBA" id="ARBA00023002"/>
    </source>
</evidence>
<evidence type="ECO:0000313" key="10">
    <source>
        <dbReference type="Proteomes" id="UP001149165"/>
    </source>
</evidence>
<feature type="transmembrane region" description="Helical" evidence="8">
    <location>
        <begin position="33"/>
        <end position="51"/>
    </location>
</feature>
<evidence type="ECO:0000256" key="8">
    <source>
        <dbReference type="SAM" id="Phobius"/>
    </source>
</evidence>
<reference evidence="9" key="2">
    <citation type="journal article" date="2023" name="IMA Fungus">
        <title>Comparative genomic study of the Penicillium genus elucidates a diverse pangenome and 15 lateral gene transfer events.</title>
        <authorList>
            <person name="Petersen C."/>
            <person name="Sorensen T."/>
            <person name="Nielsen M.R."/>
            <person name="Sondergaard T.E."/>
            <person name="Sorensen J.L."/>
            <person name="Fitzpatrick D.A."/>
            <person name="Frisvad J.C."/>
            <person name="Nielsen K.L."/>
        </authorList>
    </citation>
    <scope>NUCLEOTIDE SEQUENCE</scope>
    <source>
        <strain evidence="9">IBT 30069</strain>
    </source>
</reference>
<evidence type="ECO:0000256" key="1">
    <source>
        <dbReference type="ARBA" id="ARBA00001971"/>
    </source>
</evidence>
<name>A0A9W9K0E7_9EURO</name>
<dbReference type="GO" id="GO:0016705">
    <property type="term" value="F:oxidoreductase activity, acting on paired donors, with incorporation or reduction of molecular oxygen"/>
    <property type="evidence" value="ECO:0007669"/>
    <property type="project" value="InterPro"/>
</dbReference>
<dbReference type="InterPro" id="IPR050121">
    <property type="entry name" value="Cytochrome_P450_monoxygenase"/>
</dbReference>
<dbReference type="GO" id="GO:0005506">
    <property type="term" value="F:iron ion binding"/>
    <property type="evidence" value="ECO:0007669"/>
    <property type="project" value="InterPro"/>
</dbReference>
<dbReference type="Pfam" id="PF00067">
    <property type="entry name" value="p450"/>
    <property type="match status" value="1"/>
</dbReference>
<evidence type="ECO:0000256" key="3">
    <source>
        <dbReference type="ARBA" id="ARBA00022723"/>
    </source>
</evidence>
<keyword evidence="5 7" id="KW-0408">Iron</keyword>
<dbReference type="GO" id="GO:0043386">
    <property type="term" value="P:mycotoxin biosynthetic process"/>
    <property type="evidence" value="ECO:0007669"/>
    <property type="project" value="UniProtKB-ARBA"/>
</dbReference>
<keyword evidence="8" id="KW-1133">Transmembrane helix</keyword>
<evidence type="ECO:0000313" key="9">
    <source>
        <dbReference type="EMBL" id="KAJ5088498.1"/>
    </source>
</evidence>
<dbReference type="PRINTS" id="PR00385">
    <property type="entry name" value="P450"/>
</dbReference>